<comment type="caution">
    <text evidence="2">The sequence shown here is derived from an EMBL/GenBank/DDBJ whole genome shotgun (WGS) entry which is preliminary data.</text>
</comment>
<evidence type="ECO:0000256" key="1">
    <source>
        <dbReference type="SAM" id="MobiDB-lite"/>
    </source>
</evidence>
<sequence>MEAWSEVGVECRASQGYRVTSNEFSGDRCSPRPCYERGSVSTFAQTYALLPEWREEERGGGGEGMRGNGGMWKGR</sequence>
<organism evidence="2 3">
    <name type="scientific">Portunus trituberculatus</name>
    <name type="common">Swimming crab</name>
    <name type="synonym">Neptunus trituberculatus</name>
    <dbReference type="NCBI Taxonomy" id="210409"/>
    <lineage>
        <taxon>Eukaryota</taxon>
        <taxon>Metazoa</taxon>
        <taxon>Ecdysozoa</taxon>
        <taxon>Arthropoda</taxon>
        <taxon>Crustacea</taxon>
        <taxon>Multicrustacea</taxon>
        <taxon>Malacostraca</taxon>
        <taxon>Eumalacostraca</taxon>
        <taxon>Eucarida</taxon>
        <taxon>Decapoda</taxon>
        <taxon>Pleocyemata</taxon>
        <taxon>Brachyura</taxon>
        <taxon>Eubrachyura</taxon>
        <taxon>Portunoidea</taxon>
        <taxon>Portunidae</taxon>
        <taxon>Portuninae</taxon>
        <taxon>Portunus</taxon>
    </lineage>
</organism>
<dbReference type="Proteomes" id="UP000324222">
    <property type="component" value="Unassembled WGS sequence"/>
</dbReference>
<reference evidence="2 3" key="1">
    <citation type="submission" date="2019-05" db="EMBL/GenBank/DDBJ databases">
        <title>Another draft genome of Portunus trituberculatus and its Hox gene families provides insights of decapod evolution.</title>
        <authorList>
            <person name="Jeong J.-H."/>
            <person name="Song I."/>
            <person name="Kim S."/>
            <person name="Choi T."/>
            <person name="Kim D."/>
            <person name="Ryu S."/>
            <person name="Kim W."/>
        </authorList>
    </citation>
    <scope>NUCLEOTIDE SEQUENCE [LARGE SCALE GENOMIC DNA]</scope>
    <source>
        <tissue evidence="2">Muscle</tissue>
    </source>
</reference>
<proteinExistence type="predicted"/>
<gene>
    <name evidence="2" type="ORF">E2C01_000713</name>
</gene>
<feature type="region of interest" description="Disordered" evidence="1">
    <location>
        <begin position="54"/>
        <end position="75"/>
    </location>
</feature>
<feature type="compositionally biased region" description="Gly residues" evidence="1">
    <location>
        <begin position="61"/>
        <end position="75"/>
    </location>
</feature>
<dbReference type="EMBL" id="VSRR010000019">
    <property type="protein sequence ID" value="MPC08137.1"/>
    <property type="molecule type" value="Genomic_DNA"/>
</dbReference>
<dbReference type="AlphaFoldDB" id="A0A5B7CFD4"/>
<accession>A0A5B7CFD4</accession>
<evidence type="ECO:0000313" key="3">
    <source>
        <dbReference type="Proteomes" id="UP000324222"/>
    </source>
</evidence>
<keyword evidence="3" id="KW-1185">Reference proteome</keyword>
<evidence type="ECO:0000313" key="2">
    <source>
        <dbReference type="EMBL" id="MPC08137.1"/>
    </source>
</evidence>
<protein>
    <submittedName>
        <fullName evidence="2">Uncharacterized protein</fullName>
    </submittedName>
</protein>
<name>A0A5B7CFD4_PORTR</name>